<comment type="catalytic activity">
    <reaction evidence="18">
        <text>prephenate + H(+) = 3-phenylpyruvate + CO2 + H2O</text>
        <dbReference type="Rhea" id="RHEA:21648"/>
        <dbReference type="ChEBI" id="CHEBI:15377"/>
        <dbReference type="ChEBI" id="CHEBI:15378"/>
        <dbReference type="ChEBI" id="CHEBI:16526"/>
        <dbReference type="ChEBI" id="CHEBI:18005"/>
        <dbReference type="ChEBI" id="CHEBI:29934"/>
        <dbReference type="EC" id="4.2.1.51"/>
    </reaction>
</comment>
<dbReference type="SMART" id="SM00830">
    <property type="entry name" value="CM_2"/>
    <property type="match status" value="1"/>
</dbReference>
<dbReference type="PIRSF" id="PIRSF001500">
    <property type="entry name" value="Chor_mut_pdt_Ppr"/>
    <property type="match status" value="1"/>
</dbReference>
<dbReference type="AlphaFoldDB" id="A0AAE3AHY4"/>
<keyword evidence="15" id="KW-0511">Multifunctional enzyme</keyword>
<comment type="pathway">
    <text evidence="5">Metabolic intermediate biosynthesis; prephenate biosynthesis; prephenate from chorismate: step 1/1.</text>
</comment>
<evidence type="ECO:0000259" key="21">
    <source>
        <dbReference type="PROSITE" id="PS51171"/>
    </source>
</evidence>
<evidence type="ECO:0000256" key="9">
    <source>
        <dbReference type="ARBA" id="ARBA00022490"/>
    </source>
</evidence>
<feature type="domain" description="Prephenate dehydratase" evidence="21">
    <location>
        <begin position="115"/>
        <end position="288"/>
    </location>
</feature>
<keyword evidence="11" id="KW-0057">Aromatic amino acid biosynthesis</keyword>
<evidence type="ECO:0000256" key="19">
    <source>
        <dbReference type="PIRSR" id="PIRSR001500-2"/>
    </source>
</evidence>
<evidence type="ECO:0000256" key="11">
    <source>
        <dbReference type="ARBA" id="ARBA00023141"/>
    </source>
</evidence>
<evidence type="ECO:0000256" key="14">
    <source>
        <dbReference type="ARBA" id="ARBA00023239"/>
    </source>
</evidence>
<evidence type="ECO:0000256" key="7">
    <source>
        <dbReference type="ARBA" id="ARBA00014401"/>
    </source>
</evidence>
<dbReference type="PROSITE" id="PS00857">
    <property type="entry name" value="PREPHENATE_DEHYDR_1"/>
    <property type="match status" value="1"/>
</dbReference>
<proteinExistence type="predicted"/>
<evidence type="ECO:0000256" key="10">
    <source>
        <dbReference type="ARBA" id="ARBA00022605"/>
    </source>
</evidence>
<evidence type="ECO:0000256" key="15">
    <source>
        <dbReference type="ARBA" id="ARBA00023268"/>
    </source>
</evidence>
<keyword evidence="10" id="KW-0028">Amino-acid biosynthesis</keyword>
<dbReference type="PANTHER" id="PTHR21022">
    <property type="entry name" value="PREPHENATE DEHYDRATASE P PROTEIN"/>
    <property type="match status" value="1"/>
</dbReference>
<comment type="catalytic activity">
    <reaction evidence="1">
        <text>chorismate = prephenate</text>
        <dbReference type="Rhea" id="RHEA:13897"/>
        <dbReference type="ChEBI" id="CHEBI:29748"/>
        <dbReference type="ChEBI" id="CHEBI:29934"/>
        <dbReference type="EC" id="5.4.99.5"/>
    </reaction>
</comment>
<dbReference type="CDD" id="cd04905">
    <property type="entry name" value="ACT_CM-PDT"/>
    <property type="match status" value="1"/>
</dbReference>
<evidence type="ECO:0000256" key="6">
    <source>
        <dbReference type="ARBA" id="ARBA00013147"/>
    </source>
</evidence>
<feature type="site" description="Essential for prephenate dehydratase activity" evidence="19">
    <location>
        <position position="281"/>
    </location>
</feature>
<evidence type="ECO:0000256" key="1">
    <source>
        <dbReference type="ARBA" id="ARBA00000824"/>
    </source>
</evidence>
<dbReference type="PROSITE" id="PS51671">
    <property type="entry name" value="ACT"/>
    <property type="match status" value="1"/>
</dbReference>
<dbReference type="Proteomes" id="UP001199424">
    <property type="component" value="Unassembled WGS sequence"/>
</dbReference>
<dbReference type="GO" id="GO:0046417">
    <property type="term" value="P:chorismate metabolic process"/>
    <property type="evidence" value="ECO:0007669"/>
    <property type="project" value="InterPro"/>
</dbReference>
<evidence type="ECO:0000256" key="12">
    <source>
        <dbReference type="ARBA" id="ARBA00023222"/>
    </source>
</evidence>
<dbReference type="SUPFAM" id="SSF48600">
    <property type="entry name" value="Chorismate mutase II"/>
    <property type="match status" value="1"/>
</dbReference>
<evidence type="ECO:0000256" key="4">
    <source>
        <dbReference type="ARBA" id="ARBA00004741"/>
    </source>
</evidence>
<evidence type="ECO:0000256" key="17">
    <source>
        <dbReference type="ARBA" id="ARBA00031520"/>
    </source>
</evidence>
<dbReference type="Gene3D" id="1.20.59.10">
    <property type="entry name" value="Chorismate mutase"/>
    <property type="match status" value="1"/>
</dbReference>
<keyword evidence="9" id="KW-0963">Cytoplasm</keyword>
<keyword evidence="13 23" id="KW-0413">Isomerase</keyword>
<comment type="subcellular location">
    <subcellularLocation>
        <location evidence="3">Cytoplasm</location>
    </subcellularLocation>
</comment>
<dbReference type="SUPFAM" id="SSF55021">
    <property type="entry name" value="ACT-like"/>
    <property type="match status" value="1"/>
</dbReference>
<comment type="caution">
    <text evidence="23">The sequence shown here is derived from an EMBL/GenBank/DDBJ whole genome shotgun (WGS) entry which is preliminary data.</text>
</comment>
<dbReference type="GO" id="GO:0005737">
    <property type="term" value="C:cytoplasm"/>
    <property type="evidence" value="ECO:0007669"/>
    <property type="project" value="UniProtKB-SubCell"/>
</dbReference>
<dbReference type="InterPro" id="IPR008242">
    <property type="entry name" value="Chor_mutase/pphenate_deHydtase"/>
</dbReference>
<evidence type="ECO:0000256" key="13">
    <source>
        <dbReference type="ARBA" id="ARBA00023235"/>
    </source>
</evidence>
<dbReference type="PANTHER" id="PTHR21022:SF19">
    <property type="entry name" value="PREPHENATE DEHYDRATASE-RELATED"/>
    <property type="match status" value="1"/>
</dbReference>
<evidence type="ECO:0000259" key="20">
    <source>
        <dbReference type="PROSITE" id="PS51168"/>
    </source>
</evidence>
<dbReference type="GO" id="GO:0009094">
    <property type="term" value="P:L-phenylalanine biosynthetic process"/>
    <property type="evidence" value="ECO:0007669"/>
    <property type="project" value="UniProtKB-KW"/>
</dbReference>
<dbReference type="SUPFAM" id="SSF53850">
    <property type="entry name" value="Periplasmic binding protein-like II"/>
    <property type="match status" value="1"/>
</dbReference>
<evidence type="ECO:0000259" key="22">
    <source>
        <dbReference type="PROSITE" id="PS51671"/>
    </source>
</evidence>
<evidence type="ECO:0000256" key="16">
    <source>
        <dbReference type="ARBA" id="ARBA00031175"/>
    </source>
</evidence>
<dbReference type="GO" id="GO:0004106">
    <property type="term" value="F:chorismate mutase activity"/>
    <property type="evidence" value="ECO:0007669"/>
    <property type="project" value="UniProtKB-EC"/>
</dbReference>
<accession>A0AAE3AHY4</accession>
<evidence type="ECO:0000256" key="3">
    <source>
        <dbReference type="ARBA" id="ARBA00004496"/>
    </source>
</evidence>
<dbReference type="InterPro" id="IPR036979">
    <property type="entry name" value="CM_dom_sf"/>
</dbReference>
<feature type="domain" description="ACT" evidence="22">
    <location>
        <begin position="300"/>
        <end position="379"/>
    </location>
</feature>
<dbReference type="Gene3D" id="3.40.190.10">
    <property type="entry name" value="Periplasmic binding protein-like II"/>
    <property type="match status" value="2"/>
</dbReference>
<dbReference type="EC" id="4.2.1.51" evidence="6"/>
<evidence type="ECO:0000256" key="5">
    <source>
        <dbReference type="ARBA" id="ARBA00004817"/>
    </source>
</evidence>
<dbReference type="GO" id="GO:0004664">
    <property type="term" value="F:prephenate dehydratase activity"/>
    <property type="evidence" value="ECO:0007669"/>
    <property type="project" value="UniProtKB-EC"/>
</dbReference>
<dbReference type="EMBL" id="JAJEQC010000002">
    <property type="protein sequence ID" value="MCC2135912.1"/>
    <property type="molecule type" value="Genomic_DNA"/>
</dbReference>
<reference evidence="23" key="1">
    <citation type="submission" date="2021-10" db="EMBL/GenBank/DDBJ databases">
        <title>Anaerobic single-cell dispensing facilitates the cultivation of human gut bacteria.</title>
        <authorList>
            <person name="Afrizal A."/>
        </authorList>
    </citation>
    <scope>NUCLEOTIDE SEQUENCE</scope>
    <source>
        <strain evidence="23">CLA-AA-H250</strain>
    </source>
</reference>
<dbReference type="InterPro" id="IPR002701">
    <property type="entry name" value="CM_II_prokaryot"/>
</dbReference>
<dbReference type="Pfam" id="PF00800">
    <property type="entry name" value="PDT"/>
    <property type="match status" value="1"/>
</dbReference>
<dbReference type="InterPro" id="IPR036263">
    <property type="entry name" value="Chorismate_II_sf"/>
</dbReference>
<dbReference type="PROSITE" id="PS51168">
    <property type="entry name" value="CHORISMATE_MUT_2"/>
    <property type="match status" value="1"/>
</dbReference>
<dbReference type="InterPro" id="IPR002912">
    <property type="entry name" value="ACT_dom"/>
</dbReference>
<dbReference type="Gene3D" id="3.30.70.260">
    <property type="match status" value="1"/>
</dbReference>
<organism evidence="23 24">
    <name type="scientific">Hominenteromicrobium mulieris</name>
    <dbReference type="NCBI Taxonomy" id="2885357"/>
    <lineage>
        <taxon>Bacteria</taxon>
        <taxon>Bacillati</taxon>
        <taxon>Bacillota</taxon>
        <taxon>Clostridia</taxon>
        <taxon>Eubacteriales</taxon>
        <taxon>Oscillospiraceae</taxon>
        <taxon>Hominenteromicrobium</taxon>
    </lineage>
</organism>
<dbReference type="InterPro" id="IPR045865">
    <property type="entry name" value="ACT-like_dom_sf"/>
</dbReference>
<dbReference type="CDD" id="cd13631">
    <property type="entry name" value="PBP2_Ct-PDT_like"/>
    <property type="match status" value="1"/>
</dbReference>
<evidence type="ECO:0000313" key="24">
    <source>
        <dbReference type="Proteomes" id="UP001199424"/>
    </source>
</evidence>
<dbReference type="PROSITE" id="PS00858">
    <property type="entry name" value="PREPHENATE_DEHYDR_2"/>
    <property type="match status" value="1"/>
</dbReference>
<comment type="function">
    <text evidence="2">Catalyzes the Claisen rearrangement of chorismate to prephenate and the decarboxylation/dehydration of prephenate to phenylpyruvate.</text>
</comment>
<dbReference type="RefSeq" id="WP_308448508.1">
    <property type="nucleotide sequence ID" value="NZ_JAJEQC010000002.1"/>
</dbReference>
<protein>
    <recommendedName>
        <fullName evidence="7">Bifunctional chorismate mutase/prephenate dehydratase</fullName>
        <ecNumber evidence="6">4.2.1.51</ecNumber>
    </recommendedName>
    <alternativeName>
        <fullName evidence="17">Chorismate mutase-prephenate dehydratase</fullName>
    </alternativeName>
    <alternativeName>
        <fullName evidence="8">Prephenate dehydratase</fullName>
    </alternativeName>
    <alternativeName>
        <fullName evidence="16">p-protein</fullName>
    </alternativeName>
</protein>
<keyword evidence="12" id="KW-0584">Phenylalanine biosynthesis</keyword>
<dbReference type="InterPro" id="IPR001086">
    <property type="entry name" value="Preph_deHydtase"/>
</dbReference>
<gene>
    <name evidence="23" type="ORF">LKD31_02640</name>
</gene>
<feature type="domain" description="Chorismate mutase" evidence="20">
    <location>
        <begin position="5"/>
        <end position="93"/>
    </location>
</feature>
<evidence type="ECO:0000256" key="2">
    <source>
        <dbReference type="ARBA" id="ARBA00002364"/>
    </source>
</evidence>
<evidence type="ECO:0000256" key="18">
    <source>
        <dbReference type="ARBA" id="ARBA00047848"/>
    </source>
</evidence>
<dbReference type="PROSITE" id="PS51171">
    <property type="entry name" value="PREPHENATE_DEHYDR_3"/>
    <property type="match status" value="1"/>
</dbReference>
<evidence type="ECO:0000313" key="23">
    <source>
        <dbReference type="EMBL" id="MCC2135912.1"/>
    </source>
</evidence>
<dbReference type="Pfam" id="PF01817">
    <property type="entry name" value="CM_2"/>
    <property type="match status" value="1"/>
</dbReference>
<sequence>MSENKSFDELLLPVRNDIDRIDKELLKLFTERMQCAERVAEIKRKAGIPVLNAAREQVILDRVKKEAGEYGDSAVALYSAIMSISRARQHNMLKSGGVLRDLEQNSPKTLKADPRVICQGAAGAFSHSAALRLFPGQKPIFLPGFRDVFEAVHNGAGDYGVVPVENSDAGSVSEVYDLIMKHRMFIVGAADIPVRHCLCRAKGTGAVKKVLSKHEALVQCSAYLAAHDIETEAYSNTAAAAKFIAETRLEGVGAVCSAQAAEEYGLEVIAADIQNTDNNCTRFIVISREAVLPEDAEKISLCFSLPHTPGSLCHTLERFALLGLNLTKIESRPIPERNFEYDFYLDFTGNVHDVQTLALICALSDEMPRFSFLGNYKES</sequence>
<dbReference type="InterPro" id="IPR018528">
    <property type="entry name" value="Preph_deHydtase_CS"/>
</dbReference>
<name>A0AAE3AHY4_9FIRM</name>
<evidence type="ECO:0000256" key="8">
    <source>
        <dbReference type="ARBA" id="ARBA00021872"/>
    </source>
</evidence>
<keyword evidence="24" id="KW-1185">Reference proteome</keyword>
<comment type="pathway">
    <text evidence="4">Amino-acid biosynthesis; L-phenylalanine biosynthesis; phenylpyruvate from prephenate: step 1/1.</text>
</comment>
<keyword evidence="14" id="KW-0456">Lyase</keyword>